<gene>
    <name evidence="6" type="ORF">PVAND_005053</name>
</gene>
<feature type="transmembrane region" description="Helical" evidence="5">
    <location>
        <begin position="58"/>
        <end position="74"/>
    </location>
</feature>
<feature type="transmembrane region" description="Helical" evidence="5">
    <location>
        <begin position="359"/>
        <end position="382"/>
    </location>
</feature>
<dbReference type="PIRSF" id="PIRSF017321">
    <property type="entry name" value="GWT1"/>
    <property type="match status" value="1"/>
</dbReference>
<dbReference type="EMBL" id="JADBJN010000002">
    <property type="protein sequence ID" value="KAG5675124.1"/>
    <property type="molecule type" value="Genomic_DNA"/>
</dbReference>
<name>A0A9J6BYZ6_POLVA</name>
<comment type="function">
    <text evidence="5">A acetyltransferase, which acetylates the inositol ring of phosphatidylinositol during biosynthesis of GPI-anchor.</text>
</comment>
<evidence type="ECO:0000256" key="4">
    <source>
        <dbReference type="ARBA" id="ARBA00023136"/>
    </source>
</evidence>
<dbReference type="GO" id="GO:0005789">
    <property type="term" value="C:endoplasmic reticulum membrane"/>
    <property type="evidence" value="ECO:0007669"/>
    <property type="project" value="UniProtKB-SubCell"/>
</dbReference>
<feature type="transmembrane region" description="Helical" evidence="5">
    <location>
        <begin position="152"/>
        <end position="172"/>
    </location>
</feature>
<dbReference type="InterPro" id="IPR009447">
    <property type="entry name" value="PIGW/GWT1"/>
</dbReference>
<dbReference type="Pfam" id="PF06423">
    <property type="entry name" value="GWT1"/>
    <property type="match status" value="1"/>
</dbReference>
<evidence type="ECO:0000256" key="5">
    <source>
        <dbReference type="RuleBase" id="RU280819"/>
    </source>
</evidence>
<keyword evidence="3 5" id="KW-1133">Transmembrane helix</keyword>
<feature type="transmembrane region" description="Helical" evidence="5">
    <location>
        <begin position="448"/>
        <end position="469"/>
    </location>
</feature>
<feature type="transmembrane region" description="Helical" evidence="5">
    <location>
        <begin position="422"/>
        <end position="442"/>
    </location>
</feature>
<evidence type="ECO:0000256" key="1">
    <source>
        <dbReference type="ARBA" id="ARBA00004141"/>
    </source>
</evidence>
<keyword evidence="7" id="KW-1185">Reference proteome</keyword>
<proteinExistence type="inferred from homology"/>
<comment type="caution">
    <text evidence="6">The sequence shown here is derived from an EMBL/GenBank/DDBJ whole genome shotgun (WGS) entry which is preliminary data.</text>
</comment>
<dbReference type="AlphaFoldDB" id="A0A9J6BYZ6"/>
<evidence type="ECO:0000256" key="2">
    <source>
        <dbReference type="ARBA" id="ARBA00022692"/>
    </source>
</evidence>
<feature type="transmembrane region" description="Helical" evidence="5">
    <location>
        <begin position="184"/>
        <end position="204"/>
    </location>
</feature>
<comment type="similarity">
    <text evidence="5">Belongs to the PIGW family.</text>
</comment>
<feature type="transmembrane region" description="Helical" evidence="5">
    <location>
        <begin position="328"/>
        <end position="347"/>
    </location>
</feature>
<keyword evidence="5" id="KW-0337">GPI-anchor biosynthesis</keyword>
<evidence type="ECO:0000313" key="6">
    <source>
        <dbReference type="EMBL" id="KAG5675124.1"/>
    </source>
</evidence>
<keyword evidence="5" id="KW-0012">Acyltransferase</keyword>
<accession>A0A9J6BYZ6</accession>
<evidence type="ECO:0000256" key="3">
    <source>
        <dbReference type="ARBA" id="ARBA00022989"/>
    </source>
</evidence>
<dbReference type="PANTHER" id="PTHR20661:SF0">
    <property type="entry name" value="PHOSPHATIDYLINOSITOL-GLYCAN BIOSYNTHESIS CLASS W PROTEIN"/>
    <property type="match status" value="1"/>
</dbReference>
<sequence length="477" mass="54154">MLPSEYKIFHESFMKNNNGTTAIDSFLYIIPSSFAIFHTITLTSVLRLNSNSNVPARFLVEFLTICLSLVLYTTIFSDAISHICITLILITITSIIRQLHGKCHLTPFVQIPAILPDFITVGRSIISLITAVCILAVDFQCFPRKLAKTEKFGFGLMDVGVGLFVFSNGIVVKHSAAAFSKKKFQKLLVSCLPLFILGFSRLVLTKEINYQEHVTEYGVHWNFFITLAVTKIFGTVLEGFMKTAEHIKYSALMLLMFHETCLQLGLSNYIMDDNVARNNLIAANREGIFSTTGYVSLYLASIYIGTLLKSDGQELLKVREVFHKAVKLGLTSAFCWKMIYVCNGMFGVSRRSANMGYNFWVLAVGTSMMFLFMLIEMFIYYINFNRPQWQQVEPNTKAQLNEPEFHVPYVPLILQAINYNGLAFFLIANLFTGIVNVCFQTMLLSTSASILIITYYTFLLNVIMVFLFVNKFKLKIW</sequence>
<dbReference type="EC" id="2.3.-.-" evidence="5"/>
<feature type="transmembrane region" description="Helical" evidence="5">
    <location>
        <begin position="219"/>
        <end position="237"/>
    </location>
</feature>
<keyword evidence="5" id="KW-0256">Endoplasmic reticulum</keyword>
<dbReference type="Proteomes" id="UP001107558">
    <property type="component" value="Chromosome 2"/>
</dbReference>
<dbReference type="GO" id="GO:0006506">
    <property type="term" value="P:GPI anchor biosynthetic process"/>
    <property type="evidence" value="ECO:0007669"/>
    <property type="project" value="UniProtKB-KW"/>
</dbReference>
<dbReference type="GO" id="GO:0072659">
    <property type="term" value="P:protein localization to plasma membrane"/>
    <property type="evidence" value="ECO:0007669"/>
    <property type="project" value="TreeGrafter"/>
</dbReference>
<dbReference type="OrthoDB" id="15270at2759"/>
<keyword evidence="5" id="KW-0808">Transferase</keyword>
<feature type="transmembrane region" description="Helical" evidence="5">
    <location>
        <begin position="291"/>
        <end position="308"/>
    </location>
</feature>
<keyword evidence="4 5" id="KW-0472">Membrane</keyword>
<organism evidence="6 7">
    <name type="scientific">Polypedilum vanderplanki</name>
    <name type="common">Sleeping chironomid midge</name>
    <dbReference type="NCBI Taxonomy" id="319348"/>
    <lineage>
        <taxon>Eukaryota</taxon>
        <taxon>Metazoa</taxon>
        <taxon>Ecdysozoa</taxon>
        <taxon>Arthropoda</taxon>
        <taxon>Hexapoda</taxon>
        <taxon>Insecta</taxon>
        <taxon>Pterygota</taxon>
        <taxon>Neoptera</taxon>
        <taxon>Endopterygota</taxon>
        <taxon>Diptera</taxon>
        <taxon>Nematocera</taxon>
        <taxon>Chironomoidea</taxon>
        <taxon>Chironomidae</taxon>
        <taxon>Chironominae</taxon>
        <taxon>Polypedilum</taxon>
        <taxon>Polypedilum</taxon>
    </lineage>
</organism>
<dbReference type="PANTHER" id="PTHR20661">
    <property type="entry name" value="PHOSPHATIDYLINOSITOL-GLYCAN BIOSYNTHESIS CLASS W PROTEIN"/>
    <property type="match status" value="1"/>
</dbReference>
<dbReference type="GO" id="GO:0032216">
    <property type="term" value="F:glucosaminyl-phosphatidylinositol O-acyltransferase activity"/>
    <property type="evidence" value="ECO:0007669"/>
    <property type="project" value="TreeGrafter"/>
</dbReference>
<feature type="transmembrane region" description="Helical" evidence="5">
    <location>
        <begin position="26"/>
        <end position="46"/>
    </location>
</feature>
<evidence type="ECO:0000313" key="7">
    <source>
        <dbReference type="Proteomes" id="UP001107558"/>
    </source>
</evidence>
<reference evidence="6" key="1">
    <citation type="submission" date="2021-03" db="EMBL/GenBank/DDBJ databases">
        <title>Chromosome level genome of the anhydrobiotic midge Polypedilum vanderplanki.</title>
        <authorList>
            <person name="Yoshida Y."/>
            <person name="Kikawada T."/>
            <person name="Gusev O."/>
        </authorList>
    </citation>
    <scope>NUCLEOTIDE SEQUENCE</scope>
    <source>
        <strain evidence="6">NIAS01</strain>
        <tissue evidence="6">Whole body or cell culture</tissue>
    </source>
</reference>
<comment type="subcellular location">
    <subcellularLocation>
        <location evidence="5">Endoplasmic reticulum membrane</location>
        <topology evidence="5">Multi-pass membrane protein</topology>
    </subcellularLocation>
    <subcellularLocation>
        <location evidence="1">Membrane</location>
        <topology evidence="1">Multi-pass membrane protein</topology>
    </subcellularLocation>
</comment>
<protein>
    <recommendedName>
        <fullName evidence="5">Phosphatidylinositol-glycan biosynthesis class W protein</fullName>
        <ecNumber evidence="5">2.3.-.-</ecNumber>
    </recommendedName>
</protein>
<feature type="transmembrane region" description="Helical" evidence="5">
    <location>
        <begin position="80"/>
        <end position="99"/>
    </location>
</feature>
<feature type="transmembrane region" description="Helical" evidence="5">
    <location>
        <begin position="120"/>
        <end position="140"/>
    </location>
</feature>
<feature type="transmembrane region" description="Helical" evidence="5">
    <location>
        <begin position="249"/>
        <end position="271"/>
    </location>
</feature>
<comment type="pathway">
    <text evidence="5">Glycolipid biosynthesis; glycosylphosphatidylinositol-anchor biosynthesis.</text>
</comment>
<keyword evidence="2 5" id="KW-0812">Transmembrane</keyword>